<evidence type="ECO:0000256" key="2">
    <source>
        <dbReference type="ARBA" id="ARBA00022448"/>
    </source>
</evidence>
<dbReference type="InterPro" id="IPR027469">
    <property type="entry name" value="Cation_efflux_TMD_sf"/>
</dbReference>
<evidence type="ECO:0000259" key="8">
    <source>
        <dbReference type="Pfam" id="PF01545"/>
    </source>
</evidence>
<feature type="compositionally biased region" description="Gly residues" evidence="6">
    <location>
        <begin position="435"/>
        <end position="448"/>
    </location>
</feature>
<dbReference type="Pfam" id="PF16916">
    <property type="entry name" value="ZT_dimer"/>
    <property type="match status" value="1"/>
</dbReference>
<dbReference type="Proteomes" id="UP000612055">
    <property type="component" value="Unassembled WGS sequence"/>
</dbReference>
<dbReference type="InterPro" id="IPR002524">
    <property type="entry name" value="Cation_efflux"/>
</dbReference>
<feature type="compositionally biased region" description="Basic residues" evidence="6">
    <location>
        <begin position="412"/>
        <end position="423"/>
    </location>
</feature>
<dbReference type="EMBL" id="JAEHOE010000012">
    <property type="protein sequence ID" value="KAG2497946.1"/>
    <property type="molecule type" value="Genomic_DNA"/>
</dbReference>
<dbReference type="Gene3D" id="1.20.1510.10">
    <property type="entry name" value="Cation efflux protein transmembrane domain"/>
    <property type="match status" value="1"/>
</dbReference>
<dbReference type="Gene3D" id="3.30.70.1350">
    <property type="entry name" value="Cation efflux protein, cytoplasmic domain"/>
    <property type="match status" value="1"/>
</dbReference>
<feature type="transmembrane region" description="Helical" evidence="7">
    <location>
        <begin position="184"/>
        <end position="205"/>
    </location>
</feature>
<dbReference type="GO" id="GO:0016020">
    <property type="term" value="C:membrane"/>
    <property type="evidence" value="ECO:0007669"/>
    <property type="project" value="UniProtKB-SubCell"/>
</dbReference>
<dbReference type="PANTHER" id="PTHR43840:SF52">
    <property type="entry name" value="CATION EFFLUX FAMILY PROTEIN"/>
    <property type="match status" value="1"/>
</dbReference>
<comment type="caution">
    <text evidence="10">The sequence shown here is derived from an EMBL/GenBank/DDBJ whole genome shotgun (WGS) entry which is preliminary data.</text>
</comment>
<name>A0A835YBT7_9CHLO</name>
<organism evidence="10 11">
    <name type="scientific">Edaphochlamys debaryana</name>
    <dbReference type="NCBI Taxonomy" id="47281"/>
    <lineage>
        <taxon>Eukaryota</taxon>
        <taxon>Viridiplantae</taxon>
        <taxon>Chlorophyta</taxon>
        <taxon>core chlorophytes</taxon>
        <taxon>Chlorophyceae</taxon>
        <taxon>CS clade</taxon>
        <taxon>Chlamydomonadales</taxon>
        <taxon>Chlamydomonadales incertae sedis</taxon>
        <taxon>Edaphochlamys</taxon>
    </lineage>
</organism>
<keyword evidence="3 7" id="KW-0812">Transmembrane</keyword>
<dbReference type="InterPro" id="IPR050291">
    <property type="entry name" value="CDF_Transporter"/>
</dbReference>
<evidence type="ECO:0000256" key="5">
    <source>
        <dbReference type="ARBA" id="ARBA00023136"/>
    </source>
</evidence>
<evidence type="ECO:0008006" key="12">
    <source>
        <dbReference type="Google" id="ProtNLM"/>
    </source>
</evidence>
<evidence type="ECO:0000313" key="10">
    <source>
        <dbReference type="EMBL" id="KAG2497946.1"/>
    </source>
</evidence>
<evidence type="ECO:0000313" key="11">
    <source>
        <dbReference type="Proteomes" id="UP000612055"/>
    </source>
</evidence>
<dbReference type="OrthoDB" id="78296at2759"/>
<feature type="domain" description="Cation efflux protein transmembrane" evidence="8">
    <location>
        <begin position="82"/>
        <end position="273"/>
    </location>
</feature>
<feature type="transmembrane region" description="Helical" evidence="7">
    <location>
        <begin position="251"/>
        <end position="269"/>
    </location>
</feature>
<keyword evidence="5 7" id="KW-0472">Membrane</keyword>
<keyword evidence="4 7" id="KW-1133">Transmembrane helix</keyword>
<dbReference type="AlphaFoldDB" id="A0A835YBT7"/>
<feature type="transmembrane region" description="Helical" evidence="7">
    <location>
        <begin position="82"/>
        <end position="100"/>
    </location>
</feature>
<comment type="subcellular location">
    <subcellularLocation>
        <location evidence="1">Membrane</location>
        <topology evidence="1">Multi-pass membrane protein</topology>
    </subcellularLocation>
</comment>
<keyword evidence="11" id="KW-1185">Reference proteome</keyword>
<feature type="domain" description="Cation efflux protein cytoplasmic" evidence="9">
    <location>
        <begin position="281"/>
        <end position="355"/>
    </location>
</feature>
<evidence type="ECO:0000256" key="4">
    <source>
        <dbReference type="ARBA" id="ARBA00022989"/>
    </source>
</evidence>
<dbReference type="SUPFAM" id="SSF161111">
    <property type="entry name" value="Cation efflux protein transmembrane domain-like"/>
    <property type="match status" value="1"/>
</dbReference>
<dbReference type="PANTHER" id="PTHR43840">
    <property type="entry name" value="MITOCHONDRIAL METAL TRANSPORTER 1-RELATED"/>
    <property type="match status" value="1"/>
</dbReference>
<dbReference type="GO" id="GO:0008324">
    <property type="term" value="F:monoatomic cation transmembrane transporter activity"/>
    <property type="evidence" value="ECO:0007669"/>
    <property type="project" value="InterPro"/>
</dbReference>
<evidence type="ECO:0000256" key="6">
    <source>
        <dbReference type="SAM" id="MobiDB-lite"/>
    </source>
</evidence>
<evidence type="ECO:0000256" key="1">
    <source>
        <dbReference type="ARBA" id="ARBA00004141"/>
    </source>
</evidence>
<feature type="compositionally biased region" description="Polar residues" evidence="6">
    <location>
        <begin position="489"/>
        <end position="501"/>
    </location>
</feature>
<sequence>MSQLAREVILGSTADLHEAADFTRSQSAYARTSRLSYDDLESATTPLLGDGASHVAEQVAAQADRARDVEAFSHRVRIGIRASWVVNCLLLVSKTAVFLLSGSYAVLASAVDSLVDLLSQAVLATAEYQVARFDQRFPIGRTRLSELSVMACACIMFVSTSMVLREAVEALWNGFHGNPPDLQVDAVLFGVLGGATLFKLLLYVYCRVLRKNPIMVALSEDHLNDVQSNVAAVAGAAIAGYLPKYWWADPVVAILFSLLIIKSWIGICWEQAQKMIGLAAPDELVEEVSAVTTTHHAYMQLDRVTAYHHGSHMVVEVEVLLPAEMSVKESHDIALALQHKIEAIDSVERAFVHVDYARRYLEEHKVERNLKLGEKDVMKPIDIADYDPTTGQLVTPSPSTSNGGGAAGGSRSHARSPGHRSRSAGRADERSSSGGAPGAGPGAAGEQGGVPPAEHANVAARFRSGDLDSAGGSLGSGSGSASGDSPSLVSRSANGEASGAN</sequence>
<dbReference type="InterPro" id="IPR027470">
    <property type="entry name" value="Cation_efflux_CTD"/>
</dbReference>
<dbReference type="InterPro" id="IPR036837">
    <property type="entry name" value="Cation_efflux_CTD_sf"/>
</dbReference>
<evidence type="ECO:0000256" key="7">
    <source>
        <dbReference type="SAM" id="Phobius"/>
    </source>
</evidence>
<keyword evidence="2" id="KW-0813">Transport</keyword>
<dbReference type="SUPFAM" id="SSF160240">
    <property type="entry name" value="Cation efflux protein cytoplasmic domain-like"/>
    <property type="match status" value="1"/>
</dbReference>
<proteinExistence type="predicted"/>
<dbReference type="Pfam" id="PF01545">
    <property type="entry name" value="Cation_efflux"/>
    <property type="match status" value="1"/>
</dbReference>
<feature type="region of interest" description="Disordered" evidence="6">
    <location>
        <begin position="388"/>
        <end position="501"/>
    </location>
</feature>
<evidence type="ECO:0000256" key="3">
    <source>
        <dbReference type="ARBA" id="ARBA00022692"/>
    </source>
</evidence>
<reference evidence="10" key="1">
    <citation type="journal article" date="2020" name="bioRxiv">
        <title>Comparative genomics of Chlamydomonas.</title>
        <authorList>
            <person name="Craig R.J."/>
            <person name="Hasan A.R."/>
            <person name="Ness R.W."/>
            <person name="Keightley P.D."/>
        </authorList>
    </citation>
    <scope>NUCLEOTIDE SEQUENCE</scope>
    <source>
        <strain evidence="10">CCAP 11/70</strain>
    </source>
</reference>
<feature type="compositionally biased region" description="Polar residues" evidence="6">
    <location>
        <begin position="389"/>
        <end position="401"/>
    </location>
</feature>
<dbReference type="InterPro" id="IPR058533">
    <property type="entry name" value="Cation_efflux_TM"/>
</dbReference>
<gene>
    <name evidence="10" type="ORF">HYH03_004208</name>
</gene>
<protein>
    <recommendedName>
        <fullName evidence="12">Cation efflux protein cytoplasmic domain-containing protein</fullName>
    </recommendedName>
</protein>
<evidence type="ECO:0000259" key="9">
    <source>
        <dbReference type="Pfam" id="PF16916"/>
    </source>
</evidence>
<dbReference type="NCBIfam" id="TIGR01297">
    <property type="entry name" value="CDF"/>
    <property type="match status" value="1"/>
</dbReference>
<accession>A0A835YBT7</accession>